<dbReference type="Proteomes" id="UP000499080">
    <property type="component" value="Unassembled WGS sequence"/>
</dbReference>
<accession>A0A4Y2TR03</accession>
<dbReference type="AlphaFoldDB" id="A0A4Y2TR03"/>
<protein>
    <submittedName>
        <fullName evidence="1">Uncharacterized protein</fullName>
    </submittedName>
</protein>
<dbReference type="EMBL" id="BGPR01030433">
    <property type="protein sequence ID" value="GBO02958.1"/>
    <property type="molecule type" value="Genomic_DNA"/>
</dbReference>
<organism evidence="1 2">
    <name type="scientific">Araneus ventricosus</name>
    <name type="common">Orbweaver spider</name>
    <name type="synonym">Epeira ventricosa</name>
    <dbReference type="NCBI Taxonomy" id="182803"/>
    <lineage>
        <taxon>Eukaryota</taxon>
        <taxon>Metazoa</taxon>
        <taxon>Ecdysozoa</taxon>
        <taxon>Arthropoda</taxon>
        <taxon>Chelicerata</taxon>
        <taxon>Arachnida</taxon>
        <taxon>Araneae</taxon>
        <taxon>Araneomorphae</taxon>
        <taxon>Entelegynae</taxon>
        <taxon>Araneoidea</taxon>
        <taxon>Araneidae</taxon>
        <taxon>Araneus</taxon>
    </lineage>
</organism>
<sequence length="119" mass="13543">MTNKQLHQLETADSSVRSTLYDKPLKDRHSTDEAAVAGLVLGFEAGSRFKTRFTRRSVIVWDCCLQPYVVSKRPPVGAVWKFGGCAHSNYSPHHLMVWSKITRSPSKIALIFSFKWMLM</sequence>
<proteinExistence type="predicted"/>
<evidence type="ECO:0000313" key="1">
    <source>
        <dbReference type="EMBL" id="GBO02958.1"/>
    </source>
</evidence>
<reference evidence="1 2" key="1">
    <citation type="journal article" date="2019" name="Sci. Rep.">
        <title>Orb-weaving spider Araneus ventricosus genome elucidates the spidroin gene catalogue.</title>
        <authorList>
            <person name="Kono N."/>
            <person name="Nakamura H."/>
            <person name="Ohtoshi R."/>
            <person name="Moran D.A.P."/>
            <person name="Shinohara A."/>
            <person name="Yoshida Y."/>
            <person name="Fujiwara M."/>
            <person name="Mori M."/>
            <person name="Tomita M."/>
            <person name="Arakawa K."/>
        </authorList>
    </citation>
    <scope>NUCLEOTIDE SEQUENCE [LARGE SCALE GENOMIC DNA]</scope>
</reference>
<evidence type="ECO:0000313" key="2">
    <source>
        <dbReference type="Proteomes" id="UP000499080"/>
    </source>
</evidence>
<comment type="caution">
    <text evidence="1">The sequence shown here is derived from an EMBL/GenBank/DDBJ whole genome shotgun (WGS) entry which is preliminary data.</text>
</comment>
<name>A0A4Y2TR03_ARAVE</name>
<gene>
    <name evidence="1" type="ORF">AVEN_251767_1</name>
</gene>
<keyword evidence="2" id="KW-1185">Reference proteome</keyword>